<dbReference type="PROSITE" id="PS01047">
    <property type="entry name" value="HMA_1"/>
    <property type="match status" value="1"/>
</dbReference>
<dbReference type="Gene3D" id="3.30.70.100">
    <property type="match status" value="1"/>
</dbReference>
<dbReference type="EMBL" id="JBHUMQ010000010">
    <property type="protein sequence ID" value="MFD2692765.1"/>
    <property type="molecule type" value="Genomic_DNA"/>
</dbReference>
<proteinExistence type="predicted"/>
<keyword evidence="4" id="KW-1185">Reference proteome</keyword>
<accession>A0ABW5S2Q6</accession>
<comment type="caution">
    <text evidence="3">The sequence shown here is derived from an EMBL/GenBank/DDBJ whole genome shotgun (WGS) entry which is preliminary data.</text>
</comment>
<protein>
    <submittedName>
        <fullName evidence="3">Heavy-metal-associated domain-containing protein</fullName>
    </submittedName>
</protein>
<dbReference type="Proteomes" id="UP001597399">
    <property type="component" value="Unassembled WGS sequence"/>
</dbReference>
<keyword evidence="1" id="KW-0479">Metal-binding</keyword>
<dbReference type="InterPro" id="IPR017969">
    <property type="entry name" value="Heavy-metal-associated_CS"/>
</dbReference>
<evidence type="ECO:0000256" key="1">
    <source>
        <dbReference type="ARBA" id="ARBA00022723"/>
    </source>
</evidence>
<dbReference type="CDD" id="cd00371">
    <property type="entry name" value="HMA"/>
    <property type="match status" value="1"/>
</dbReference>
<dbReference type="SUPFAM" id="SSF55008">
    <property type="entry name" value="HMA, heavy metal-associated domain"/>
    <property type="match status" value="1"/>
</dbReference>
<gene>
    <name evidence="3" type="ORF">ACFSUE_03855</name>
</gene>
<name>A0ABW5S2Q6_9BACL</name>
<reference evidence="4" key="1">
    <citation type="journal article" date="2019" name="Int. J. Syst. Evol. Microbiol.">
        <title>The Global Catalogue of Microorganisms (GCM) 10K type strain sequencing project: providing services to taxonomists for standard genome sequencing and annotation.</title>
        <authorList>
            <consortium name="The Broad Institute Genomics Platform"/>
            <consortium name="The Broad Institute Genome Sequencing Center for Infectious Disease"/>
            <person name="Wu L."/>
            <person name="Ma J."/>
        </authorList>
    </citation>
    <scope>NUCLEOTIDE SEQUENCE [LARGE SCALE GENOMIC DNA]</scope>
    <source>
        <strain evidence="4">TISTR 2466</strain>
    </source>
</reference>
<dbReference type="InterPro" id="IPR036163">
    <property type="entry name" value="HMA_dom_sf"/>
</dbReference>
<dbReference type="RefSeq" id="WP_253062890.1">
    <property type="nucleotide sequence ID" value="NZ_JAMXWM010000016.1"/>
</dbReference>
<organism evidence="3 4">
    <name type="scientific">Sporolactobacillus shoreicorticis</name>
    <dbReference type="NCBI Taxonomy" id="1923877"/>
    <lineage>
        <taxon>Bacteria</taxon>
        <taxon>Bacillati</taxon>
        <taxon>Bacillota</taxon>
        <taxon>Bacilli</taxon>
        <taxon>Bacillales</taxon>
        <taxon>Sporolactobacillaceae</taxon>
        <taxon>Sporolactobacillus</taxon>
    </lineage>
</organism>
<dbReference type="Pfam" id="PF00403">
    <property type="entry name" value="HMA"/>
    <property type="match status" value="1"/>
</dbReference>
<dbReference type="PROSITE" id="PS50846">
    <property type="entry name" value="HMA_2"/>
    <property type="match status" value="1"/>
</dbReference>
<feature type="domain" description="HMA" evidence="2">
    <location>
        <begin position="52"/>
        <end position="116"/>
    </location>
</feature>
<evidence type="ECO:0000313" key="4">
    <source>
        <dbReference type="Proteomes" id="UP001597399"/>
    </source>
</evidence>
<evidence type="ECO:0000313" key="3">
    <source>
        <dbReference type="EMBL" id="MFD2692765.1"/>
    </source>
</evidence>
<evidence type="ECO:0000259" key="2">
    <source>
        <dbReference type="PROSITE" id="PS50846"/>
    </source>
</evidence>
<sequence length="126" mass="13867">MATFLIVAFLIILAGFALRSTRKKMRSGCCGSGDVPVKKIKVHDRNAAHYPYVKTLQIDGMTCQNCVIHIENALNTLDGVLAKASLDKRLATVHMRHPLPADELRRTVSAAGYTVMRVIDNGSPYK</sequence>
<dbReference type="InterPro" id="IPR006121">
    <property type="entry name" value="HMA_dom"/>
</dbReference>